<dbReference type="GO" id="GO:0022900">
    <property type="term" value="P:electron transport chain"/>
    <property type="evidence" value="ECO:0007669"/>
    <property type="project" value="InterPro"/>
</dbReference>
<feature type="chain" id="PRO_5034733996" description="Cytochrome c" evidence="1">
    <location>
        <begin position="18"/>
        <end position="196"/>
    </location>
</feature>
<protein>
    <recommendedName>
        <fullName evidence="4">Cytochrome c</fullName>
    </recommendedName>
</protein>
<dbReference type="PROSITE" id="PS51257">
    <property type="entry name" value="PROKAR_LIPOPROTEIN"/>
    <property type="match status" value="1"/>
</dbReference>
<dbReference type="GO" id="GO:0009055">
    <property type="term" value="F:electron transfer activity"/>
    <property type="evidence" value="ECO:0007669"/>
    <property type="project" value="InterPro"/>
</dbReference>
<keyword evidence="2" id="KW-1185">Reference proteome</keyword>
<evidence type="ECO:0000256" key="1">
    <source>
        <dbReference type="SAM" id="SignalP"/>
    </source>
</evidence>
<accession>A0A8B6X3P5</accession>
<dbReference type="SUPFAM" id="SSF47175">
    <property type="entry name" value="Cytochromes"/>
    <property type="match status" value="1"/>
</dbReference>
<name>A0A8B6X3P5_9BURK</name>
<sequence length="196" mass="21036">MFLRPMLGGLVAALSLAACGPSASPPSTQATPAAAAAPAGYTPVATVQELMQGFVDPTADTLWESVSTTVTKAGVEEHRPQTDAEWHELSLLAMRLAEAGNLLALPDRKVAREGKALEDAHVKATLDAAAIQQRIDAEPEVFAGHGRALRDTALLLRAAIDAKDVERFIEVGARLDQACEACHQRYWYPDDRRPTK</sequence>
<dbReference type="GO" id="GO:0005506">
    <property type="term" value="F:iron ion binding"/>
    <property type="evidence" value="ECO:0007669"/>
    <property type="project" value="InterPro"/>
</dbReference>
<evidence type="ECO:0008006" key="4">
    <source>
        <dbReference type="Google" id="ProtNLM"/>
    </source>
</evidence>
<keyword evidence="1" id="KW-0732">Signal</keyword>
<dbReference type="InterPro" id="IPR010980">
    <property type="entry name" value="Cyt_c/b562"/>
</dbReference>
<organism evidence="2 3">
    <name type="scientific">Derxia gummosa DSM 723</name>
    <dbReference type="NCBI Taxonomy" id="1121388"/>
    <lineage>
        <taxon>Bacteria</taxon>
        <taxon>Pseudomonadati</taxon>
        <taxon>Pseudomonadota</taxon>
        <taxon>Betaproteobacteria</taxon>
        <taxon>Burkholderiales</taxon>
        <taxon>Alcaligenaceae</taxon>
        <taxon>Derxia</taxon>
    </lineage>
</organism>
<dbReference type="GO" id="GO:0020037">
    <property type="term" value="F:heme binding"/>
    <property type="evidence" value="ECO:0007669"/>
    <property type="project" value="InterPro"/>
</dbReference>
<feature type="signal peptide" evidence="1">
    <location>
        <begin position="1"/>
        <end position="17"/>
    </location>
</feature>
<reference evidence="3" key="1">
    <citation type="submission" date="2025-08" db="UniProtKB">
        <authorList>
            <consortium name="RefSeq"/>
        </authorList>
    </citation>
    <scope>IDENTIFICATION</scope>
</reference>
<evidence type="ECO:0000313" key="3">
    <source>
        <dbReference type="RefSeq" id="WP_028311471.1"/>
    </source>
</evidence>
<dbReference type="RefSeq" id="WP_028311471.1">
    <property type="nucleotide sequence ID" value="NZ_AXWS01000013.1"/>
</dbReference>
<dbReference type="Proteomes" id="UP000675920">
    <property type="component" value="Unplaced"/>
</dbReference>
<evidence type="ECO:0000313" key="2">
    <source>
        <dbReference type="Proteomes" id="UP000675920"/>
    </source>
</evidence>
<proteinExistence type="predicted"/>
<dbReference type="AlphaFoldDB" id="A0A8B6X3P5"/>
<dbReference type="OrthoDB" id="8537166at2"/>
<dbReference type="Gene3D" id="1.20.120.10">
    <property type="entry name" value="Cytochrome c/b562"/>
    <property type="match status" value="1"/>
</dbReference>